<dbReference type="InterPro" id="IPR036291">
    <property type="entry name" value="NAD(P)-bd_dom_sf"/>
</dbReference>
<protein>
    <submittedName>
        <fullName evidence="1">Uncharacterized protein</fullName>
    </submittedName>
</protein>
<dbReference type="SUPFAM" id="SSF51735">
    <property type="entry name" value="NAD(P)-binding Rossmann-fold domains"/>
    <property type="match status" value="1"/>
</dbReference>
<dbReference type="EMBL" id="QKWP01001436">
    <property type="protein sequence ID" value="RIB08955.1"/>
    <property type="molecule type" value="Genomic_DNA"/>
</dbReference>
<dbReference type="AlphaFoldDB" id="A0A397UF78"/>
<sequence>MANTCKATLNDVICIPYKGIGIVKAATLTVNPCDFVIQNGANSEVGQAVIQIAKA</sequence>
<proteinExistence type="predicted"/>
<name>A0A397UF78_9GLOM</name>
<dbReference type="Proteomes" id="UP000266673">
    <property type="component" value="Unassembled WGS sequence"/>
</dbReference>
<dbReference type="Gene3D" id="3.40.50.720">
    <property type="entry name" value="NAD(P)-binding Rossmann-like Domain"/>
    <property type="match status" value="1"/>
</dbReference>
<evidence type="ECO:0000313" key="1">
    <source>
        <dbReference type="EMBL" id="RIB08955.1"/>
    </source>
</evidence>
<organism evidence="1 2">
    <name type="scientific">Gigaspora rosea</name>
    <dbReference type="NCBI Taxonomy" id="44941"/>
    <lineage>
        <taxon>Eukaryota</taxon>
        <taxon>Fungi</taxon>
        <taxon>Fungi incertae sedis</taxon>
        <taxon>Mucoromycota</taxon>
        <taxon>Glomeromycotina</taxon>
        <taxon>Glomeromycetes</taxon>
        <taxon>Diversisporales</taxon>
        <taxon>Gigasporaceae</taxon>
        <taxon>Gigaspora</taxon>
    </lineage>
</organism>
<evidence type="ECO:0000313" key="2">
    <source>
        <dbReference type="Proteomes" id="UP000266673"/>
    </source>
</evidence>
<gene>
    <name evidence="1" type="ORF">C2G38_2210186</name>
</gene>
<comment type="caution">
    <text evidence="1">The sequence shown here is derived from an EMBL/GenBank/DDBJ whole genome shotgun (WGS) entry which is preliminary data.</text>
</comment>
<keyword evidence="2" id="KW-1185">Reference proteome</keyword>
<accession>A0A397UF78</accession>
<dbReference type="STRING" id="44941.A0A397UF78"/>
<reference evidence="1 2" key="1">
    <citation type="submission" date="2018-06" db="EMBL/GenBank/DDBJ databases">
        <title>Comparative genomics reveals the genomic features of Rhizophagus irregularis, R. cerebriforme, R. diaphanum and Gigaspora rosea, and their symbiotic lifestyle signature.</title>
        <authorList>
            <person name="Morin E."/>
            <person name="San Clemente H."/>
            <person name="Chen E.C.H."/>
            <person name="De La Providencia I."/>
            <person name="Hainaut M."/>
            <person name="Kuo A."/>
            <person name="Kohler A."/>
            <person name="Murat C."/>
            <person name="Tang N."/>
            <person name="Roy S."/>
            <person name="Loubradou J."/>
            <person name="Henrissat B."/>
            <person name="Grigoriev I.V."/>
            <person name="Corradi N."/>
            <person name="Roux C."/>
            <person name="Martin F.M."/>
        </authorList>
    </citation>
    <scope>NUCLEOTIDE SEQUENCE [LARGE SCALE GENOMIC DNA]</scope>
    <source>
        <strain evidence="1 2">DAOM 194757</strain>
    </source>
</reference>
<dbReference type="OrthoDB" id="7482721at2759"/>